<keyword evidence="9" id="KW-1185">Reference proteome</keyword>
<feature type="signal peptide" evidence="6">
    <location>
        <begin position="1"/>
        <end position="18"/>
    </location>
</feature>
<feature type="domain" description="RagB/SusD" evidence="7">
    <location>
        <begin position="338"/>
        <end position="430"/>
    </location>
</feature>
<dbReference type="Pfam" id="PF07980">
    <property type="entry name" value="SusD_RagB"/>
    <property type="match status" value="1"/>
</dbReference>
<dbReference type="EMBL" id="JAXIVS010000002">
    <property type="protein sequence ID" value="MDY7226257.1"/>
    <property type="molecule type" value="Genomic_DNA"/>
</dbReference>
<proteinExistence type="inferred from homology"/>
<comment type="caution">
    <text evidence="8">The sequence shown here is derived from an EMBL/GenBank/DDBJ whole genome shotgun (WGS) entry which is preliminary data.</text>
</comment>
<dbReference type="Gene3D" id="1.25.40.390">
    <property type="match status" value="2"/>
</dbReference>
<evidence type="ECO:0000256" key="1">
    <source>
        <dbReference type="ARBA" id="ARBA00004442"/>
    </source>
</evidence>
<keyword evidence="5" id="KW-0998">Cell outer membrane</keyword>
<keyword evidence="4" id="KW-0472">Membrane</keyword>
<organism evidence="8 9">
    <name type="scientific">Hyalangium rubrum</name>
    <dbReference type="NCBI Taxonomy" id="3103134"/>
    <lineage>
        <taxon>Bacteria</taxon>
        <taxon>Pseudomonadati</taxon>
        <taxon>Myxococcota</taxon>
        <taxon>Myxococcia</taxon>
        <taxon>Myxococcales</taxon>
        <taxon>Cystobacterineae</taxon>
        <taxon>Archangiaceae</taxon>
        <taxon>Hyalangium</taxon>
    </lineage>
</organism>
<evidence type="ECO:0000256" key="3">
    <source>
        <dbReference type="ARBA" id="ARBA00022729"/>
    </source>
</evidence>
<feature type="chain" id="PRO_5045137165" evidence="6">
    <location>
        <begin position="19"/>
        <end position="455"/>
    </location>
</feature>
<dbReference type="InterPro" id="IPR011990">
    <property type="entry name" value="TPR-like_helical_dom_sf"/>
</dbReference>
<comment type="similarity">
    <text evidence="2">Belongs to the SusD family.</text>
</comment>
<dbReference type="SUPFAM" id="SSF48452">
    <property type="entry name" value="TPR-like"/>
    <property type="match status" value="1"/>
</dbReference>
<evidence type="ECO:0000256" key="2">
    <source>
        <dbReference type="ARBA" id="ARBA00006275"/>
    </source>
</evidence>
<dbReference type="CDD" id="cd08977">
    <property type="entry name" value="SusD"/>
    <property type="match status" value="1"/>
</dbReference>
<evidence type="ECO:0000256" key="4">
    <source>
        <dbReference type="ARBA" id="ARBA00023136"/>
    </source>
</evidence>
<sequence>MKKTFIAALCASSVGLGACGLDIPDLNNPSLESLQQTPTRSSVTAAAHGLLIGNRDNKSDHNGYVAHLGLLGRESYTFDTTDPRFGNEMLTGTLNPGNAAFGGNFWTGPYANIRNANTLMEALDKVPADDLNDAQKEAIRGFAKTIQAHEFLTIVSARDTNGGPIDVSGDPRTLAPIVSKDEMLTRVVSLLDEAKGHLDASVAAENDAFPFTLGSGYAGFEKPSTYVKFNRALKARAQVYLKDWTGTLTSLGESFLDTNRELTLGTYYSFGTGSGDTINGLTNTAIYAHPSIVRDAERKPDCVDVGAEPFRCLDARVGRKIAQVAQGTYQNLSSTYGFTMYEQPTAPLPIIRNEELVLLRAEANINIGTEAALTAAEEDLNRIRVINGLEPVLLTTENAVDVLLKERRYSLLFEGGHRWIDMRRYNRLNQLPKDRTNDVVHERFPIPVLETDARQ</sequence>
<dbReference type="RefSeq" id="WP_321544978.1">
    <property type="nucleotide sequence ID" value="NZ_JAXIVS010000002.1"/>
</dbReference>
<comment type="subcellular location">
    <subcellularLocation>
        <location evidence="1">Cell outer membrane</location>
    </subcellularLocation>
</comment>
<evidence type="ECO:0000313" key="8">
    <source>
        <dbReference type="EMBL" id="MDY7226257.1"/>
    </source>
</evidence>
<evidence type="ECO:0000256" key="5">
    <source>
        <dbReference type="ARBA" id="ARBA00023237"/>
    </source>
</evidence>
<dbReference type="InterPro" id="IPR012944">
    <property type="entry name" value="SusD_RagB_dom"/>
</dbReference>
<keyword evidence="3 6" id="KW-0732">Signal</keyword>
<evidence type="ECO:0000313" key="9">
    <source>
        <dbReference type="Proteomes" id="UP001291309"/>
    </source>
</evidence>
<evidence type="ECO:0000259" key="7">
    <source>
        <dbReference type="Pfam" id="PF07980"/>
    </source>
</evidence>
<reference evidence="8 9" key="1">
    <citation type="submission" date="2023-12" db="EMBL/GenBank/DDBJ databases">
        <title>the genome sequence of Hyalangium sp. s54d21.</title>
        <authorList>
            <person name="Zhang X."/>
        </authorList>
    </citation>
    <scope>NUCLEOTIDE SEQUENCE [LARGE SCALE GENOMIC DNA]</scope>
    <source>
        <strain evidence="9">s54d21</strain>
    </source>
</reference>
<dbReference type="PROSITE" id="PS51257">
    <property type="entry name" value="PROKAR_LIPOPROTEIN"/>
    <property type="match status" value="1"/>
</dbReference>
<dbReference type="Proteomes" id="UP001291309">
    <property type="component" value="Unassembled WGS sequence"/>
</dbReference>
<name>A0ABU5H0F0_9BACT</name>
<protein>
    <submittedName>
        <fullName evidence="8">RagB/SusD family nutrient uptake outer membrane protein</fullName>
    </submittedName>
</protein>
<accession>A0ABU5H0F0</accession>
<evidence type="ECO:0000256" key="6">
    <source>
        <dbReference type="SAM" id="SignalP"/>
    </source>
</evidence>
<gene>
    <name evidence="8" type="ORF">SYV04_07670</name>
</gene>